<evidence type="ECO:0000313" key="2">
    <source>
        <dbReference type="EMBL" id="OWU71039.1"/>
    </source>
</evidence>
<dbReference type="OrthoDB" id="9802676at2"/>
<dbReference type="InterPro" id="IPR016193">
    <property type="entry name" value="Cytidine_deaminase-like"/>
</dbReference>
<name>A0A225NI75_9RHOB</name>
<dbReference type="InterPro" id="IPR002125">
    <property type="entry name" value="CMP_dCMP_dom"/>
</dbReference>
<sequence>MRDDIALLRETIRLAEAAKAAGNHPFGALLADADGHILIEKGNAHATEGGTGHAELNVARDAAATYEPEFLETCTLYTSVEPCSMCAGGTYWAGIGRLVYGMSEERLAELTGDNPENLTMSLPCRQVLAAGQRAVEVVGPFPELEDDIVTSHKGFW</sequence>
<keyword evidence="3" id="KW-1185">Reference proteome</keyword>
<comment type="caution">
    <text evidence="2">The sequence shown here is derived from an EMBL/GenBank/DDBJ whole genome shotgun (WGS) entry which is preliminary data.</text>
</comment>
<dbReference type="Proteomes" id="UP000215377">
    <property type="component" value="Unassembled WGS sequence"/>
</dbReference>
<feature type="domain" description="CMP/dCMP-type deaminase" evidence="1">
    <location>
        <begin position="2"/>
        <end position="114"/>
    </location>
</feature>
<dbReference type="Pfam" id="PF00383">
    <property type="entry name" value="dCMP_cyt_deam_1"/>
    <property type="match status" value="1"/>
</dbReference>
<dbReference type="PROSITE" id="PS51747">
    <property type="entry name" value="CYT_DCMP_DEAMINASES_2"/>
    <property type="match status" value="1"/>
</dbReference>
<dbReference type="RefSeq" id="WP_088651597.1">
    <property type="nucleotide sequence ID" value="NZ_AQQR01000010.1"/>
</dbReference>
<evidence type="ECO:0000259" key="1">
    <source>
        <dbReference type="PROSITE" id="PS51747"/>
    </source>
</evidence>
<dbReference type="EMBL" id="AQQR01000010">
    <property type="protein sequence ID" value="OWU71039.1"/>
    <property type="molecule type" value="Genomic_DNA"/>
</dbReference>
<proteinExistence type="predicted"/>
<organism evidence="2 3">
    <name type="scientific">Marinibacterium profundimaris</name>
    <dbReference type="NCBI Taxonomy" id="1679460"/>
    <lineage>
        <taxon>Bacteria</taxon>
        <taxon>Pseudomonadati</taxon>
        <taxon>Pseudomonadota</taxon>
        <taxon>Alphaproteobacteria</taxon>
        <taxon>Rhodobacterales</taxon>
        <taxon>Paracoccaceae</taxon>
        <taxon>Marinibacterium</taxon>
    </lineage>
</organism>
<accession>A0A225NI75</accession>
<dbReference type="Gene3D" id="3.40.140.10">
    <property type="entry name" value="Cytidine Deaminase, domain 2"/>
    <property type="match status" value="1"/>
</dbReference>
<dbReference type="PANTHER" id="PTHR11079:SF179">
    <property type="entry name" value="TRNA(ADENINE(34)) DEAMINASE, CHLOROPLASTIC"/>
    <property type="match status" value="1"/>
</dbReference>
<gene>
    <name evidence="2" type="ORF">ATO3_19610</name>
</gene>
<evidence type="ECO:0000313" key="3">
    <source>
        <dbReference type="Proteomes" id="UP000215377"/>
    </source>
</evidence>
<dbReference type="GO" id="GO:0003824">
    <property type="term" value="F:catalytic activity"/>
    <property type="evidence" value="ECO:0007669"/>
    <property type="project" value="InterPro"/>
</dbReference>
<dbReference type="PANTHER" id="PTHR11079">
    <property type="entry name" value="CYTOSINE DEAMINASE FAMILY MEMBER"/>
    <property type="match status" value="1"/>
</dbReference>
<protein>
    <submittedName>
        <fullName evidence="2">Cytidine deaminase</fullName>
    </submittedName>
</protein>
<dbReference type="SUPFAM" id="SSF53927">
    <property type="entry name" value="Cytidine deaminase-like"/>
    <property type="match status" value="1"/>
</dbReference>
<dbReference type="CDD" id="cd01285">
    <property type="entry name" value="nucleoside_deaminase"/>
    <property type="match status" value="1"/>
</dbReference>
<reference evidence="2 3" key="1">
    <citation type="submission" date="2013-04" db="EMBL/GenBank/DDBJ databases">
        <title>Oceanicola sp. 22II1-22F33 Genome Sequencing.</title>
        <authorList>
            <person name="Lai Q."/>
            <person name="Li G."/>
            <person name="Shao Z."/>
        </authorList>
    </citation>
    <scope>NUCLEOTIDE SEQUENCE [LARGE SCALE GENOMIC DNA]</scope>
    <source>
        <strain evidence="2 3">22II1-22F33</strain>
    </source>
</reference>
<dbReference type="AlphaFoldDB" id="A0A225NI75"/>